<name>A0AA37TX76_9BACL</name>
<dbReference type="RefSeq" id="WP_284226001.1">
    <property type="nucleotide sequence ID" value="NZ_BSRA01000004.1"/>
</dbReference>
<dbReference type="EMBL" id="BSRA01000004">
    <property type="protein sequence ID" value="GLV13246.1"/>
    <property type="molecule type" value="Genomic_DNA"/>
</dbReference>
<gene>
    <name evidence="2" type="ORF">Heshes_09300</name>
</gene>
<organism evidence="2 3">
    <name type="scientific">Alicyclobacillus hesperidum</name>
    <dbReference type="NCBI Taxonomy" id="89784"/>
    <lineage>
        <taxon>Bacteria</taxon>
        <taxon>Bacillati</taxon>
        <taxon>Bacillota</taxon>
        <taxon>Bacilli</taxon>
        <taxon>Bacillales</taxon>
        <taxon>Alicyclobacillaceae</taxon>
        <taxon>Alicyclobacillus</taxon>
    </lineage>
</organism>
<evidence type="ECO:0000313" key="3">
    <source>
        <dbReference type="Proteomes" id="UP001157137"/>
    </source>
</evidence>
<dbReference type="SUPFAM" id="SSF54909">
    <property type="entry name" value="Dimeric alpha+beta barrel"/>
    <property type="match status" value="1"/>
</dbReference>
<dbReference type="Proteomes" id="UP001157137">
    <property type="component" value="Unassembled WGS sequence"/>
</dbReference>
<dbReference type="Gene3D" id="3.30.70.100">
    <property type="match status" value="1"/>
</dbReference>
<accession>A0AA37TX76</accession>
<feature type="domain" description="ABM" evidence="1">
    <location>
        <begin position="16"/>
        <end position="82"/>
    </location>
</feature>
<keyword evidence="2" id="KW-0503">Monooxygenase</keyword>
<comment type="caution">
    <text evidence="2">The sequence shown here is derived from an EMBL/GenBank/DDBJ whole genome shotgun (WGS) entry which is preliminary data.</text>
</comment>
<sequence length="104" mass="11945">MAQLATTGNPHPHYAVILTVVPGDHLDGYREMCQHLVAKAKTQPGFLGVEMAESEISVIVSYWETMDAIRTWSQDALHRIAKEQAKQRWYKSFHTRVCKVELEY</sequence>
<protein>
    <submittedName>
        <fullName evidence="2">Antibiotic biosynthesis monooxygenase</fullName>
    </submittedName>
</protein>
<dbReference type="InterPro" id="IPR007138">
    <property type="entry name" value="ABM_dom"/>
</dbReference>
<dbReference type="InterPro" id="IPR011008">
    <property type="entry name" value="Dimeric_a/b-barrel"/>
</dbReference>
<evidence type="ECO:0000313" key="2">
    <source>
        <dbReference type="EMBL" id="GLV13246.1"/>
    </source>
</evidence>
<dbReference type="Pfam" id="PF03992">
    <property type="entry name" value="ABM"/>
    <property type="match status" value="1"/>
</dbReference>
<dbReference type="PANTHER" id="PTHR37811">
    <property type="entry name" value="BLL5343 PROTEIN"/>
    <property type="match status" value="1"/>
</dbReference>
<evidence type="ECO:0000259" key="1">
    <source>
        <dbReference type="Pfam" id="PF03992"/>
    </source>
</evidence>
<dbReference type="InterPro" id="IPR052936">
    <property type="entry name" value="Jasmonate_Hydroxylase-like"/>
</dbReference>
<keyword evidence="2" id="KW-0560">Oxidoreductase</keyword>
<dbReference type="AlphaFoldDB" id="A0AA37TX76"/>
<dbReference type="GO" id="GO:0004497">
    <property type="term" value="F:monooxygenase activity"/>
    <property type="evidence" value="ECO:0007669"/>
    <property type="project" value="UniProtKB-KW"/>
</dbReference>
<dbReference type="PANTHER" id="PTHR37811:SF2">
    <property type="entry name" value="ABM DOMAIN-CONTAINING PROTEIN"/>
    <property type="match status" value="1"/>
</dbReference>
<proteinExistence type="predicted"/>
<reference evidence="2" key="1">
    <citation type="submission" date="2023-02" db="EMBL/GenBank/DDBJ databases">
        <title>Proposal of a novel subspecies: Alicyclobacillus hesperidum subspecies aegle.</title>
        <authorList>
            <person name="Goto K."/>
            <person name="Fujii T."/>
            <person name="Yasui K."/>
            <person name="Mochida K."/>
            <person name="Kato-Tanaka Y."/>
            <person name="Morohoshi S."/>
            <person name="An S.Y."/>
            <person name="Kasai H."/>
            <person name="Yokota A."/>
        </authorList>
    </citation>
    <scope>NUCLEOTIDE SEQUENCE</scope>
    <source>
        <strain evidence="2">DSM 12766</strain>
    </source>
</reference>